<reference evidence="1 2" key="1">
    <citation type="submission" date="2018-01" db="EMBL/GenBank/DDBJ databases">
        <title>Whole genome sequencing of Histamine producing bacteria.</title>
        <authorList>
            <person name="Butler K."/>
        </authorList>
    </citation>
    <scope>NUCLEOTIDE SEQUENCE [LARGE SCALE GENOMIC DNA]</scope>
    <source>
        <strain evidence="1 2">FS-7.2</strain>
    </source>
</reference>
<comment type="caution">
    <text evidence="1">The sequence shown here is derived from an EMBL/GenBank/DDBJ whole genome shotgun (WGS) entry which is preliminary data.</text>
</comment>
<sequence>MSKAKIVKLIPCPSCGNEDENPDHDGFSFPWNVSDEREYIVCQNCGRRTLAGDWNNIDAKVFDELPDDL</sequence>
<name>A0A2T3KL09_9GAMM</name>
<organism evidence="1 2">
    <name type="scientific">Photobacterium kishitanii</name>
    <dbReference type="NCBI Taxonomy" id="318456"/>
    <lineage>
        <taxon>Bacteria</taxon>
        <taxon>Pseudomonadati</taxon>
        <taxon>Pseudomonadota</taxon>
        <taxon>Gammaproteobacteria</taxon>
        <taxon>Vibrionales</taxon>
        <taxon>Vibrionaceae</taxon>
        <taxon>Photobacterium</taxon>
    </lineage>
</organism>
<evidence type="ECO:0000313" key="1">
    <source>
        <dbReference type="EMBL" id="PSV00404.1"/>
    </source>
</evidence>
<dbReference type="RefSeq" id="WP_107289034.1">
    <property type="nucleotide sequence ID" value="NZ_PYNF01000003.1"/>
</dbReference>
<evidence type="ECO:0000313" key="2">
    <source>
        <dbReference type="Proteomes" id="UP000241426"/>
    </source>
</evidence>
<dbReference type="Proteomes" id="UP000241426">
    <property type="component" value="Unassembled WGS sequence"/>
</dbReference>
<accession>A0A2T3KL09</accession>
<dbReference type="AlphaFoldDB" id="A0A2T3KL09"/>
<gene>
    <name evidence="1" type="ORF">C9J27_04550</name>
</gene>
<protein>
    <submittedName>
        <fullName evidence="1">Uncharacterized protein</fullName>
    </submittedName>
</protein>
<dbReference type="EMBL" id="PYNF01000003">
    <property type="protein sequence ID" value="PSV00404.1"/>
    <property type="molecule type" value="Genomic_DNA"/>
</dbReference>
<proteinExistence type="predicted"/>